<keyword evidence="3" id="KW-1185">Reference proteome</keyword>
<evidence type="ECO:0000313" key="3">
    <source>
        <dbReference type="Proteomes" id="UP001239445"/>
    </source>
</evidence>
<dbReference type="Proteomes" id="UP001239445">
    <property type="component" value="Unassembled WGS sequence"/>
</dbReference>
<comment type="caution">
    <text evidence="2">The sequence shown here is derived from an EMBL/GenBank/DDBJ whole genome shotgun (WGS) entry which is preliminary data.</text>
</comment>
<evidence type="ECO:0000256" key="1">
    <source>
        <dbReference type="SAM" id="MobiDB-lite"/>
    </source>
</evidence>
<feature type="compositionally biased region" description="Basic residues" evidence="1">
    <location>
        <begin position="144"/>
        <end position="156"/>
    </location>
</feature>
<gene>
    <name evidence="2" type="ORF">QBC47DRAFT_429788</name>
</gene>
<feature type="compositionally biased region" description="Basic and acidic residues" evidence="1">
    <location>
        <begin position="101"/>
        <end position="128"/>
    </location>
</feature>
<dbReference type="AlphaFoldDB" id="A0AAJ0FAI0"/>
<reference evidence="2" key="1">
    <citation type="submission" date="2023-06" db="EMBL/GenBank/DDBJ databases">
        <title>Genome-scale phylogeny and comparative genomics of the fungal order Sordariales.</title>
        <authorList>
            <consortium name="Lawrence Berkeley National Laboratory"/>
            <person name="Hensen N."/>
            <person name="Bonometti L."/>
            <person name="Westerberg I."/>
            <person name="Brannstrom I.O."/>
            <person name="Guillou S."/>
            <person name="Cros-Aarteil S."/>
            <person name="Calhoun S."/>
            <person name="Haridas S."/>
            <person name="Kuo A."/>
            <person name="Mondo S."/>
            <person name="Pangilinan J."/>
            <person name="Riley R."/>
            <person name="Labutti K."/>
            <person name="Andreopoulos B."/>
            <person name="Lipzen A."/>
            <person name="Chen C."/>
            <person name="Yanf M."/>
            <person name="Daum C."/>
            <person name="Ng V."/>
            <person name="Clum A."/>
            <person name="Steindorff A."/>
            <person name="Ohm R."/>
            <person name="Martin F."/>
            <person name="Silar P."/>
            <person name="Natvig D."/>
            <person name="Lalanne C."/>
            <person name="Gautier V."/>
            <person name="Ament-Velasquez S.L."/>
            <person name="Kruys A."/>
            <person name="Hutchinson M.I."/>
            <person name="Powell A.J."/>
            <person name="Barry K."/>
            <person name="Miller A.N."/>
            <person name="Grigoriev I.V."/>
            <person name="Debuchy R."/>
            <person name="Gladieux P."/>
            <person name="Thoren M.H."/>
            <person name="Johannesson H."/>
        </authorList>
    </citation>
    <scope>NUCLEOTIDE SEQUENCE</scope>
    <source>
        <strain evidence="2">PSN4</strain>
    </source>
</reference>
<accession>A0AAJ0FAI0</accession>
<protein>
    <submittedName>
        <fullName evidence="2">Uncharacterized protein</fullName>
    </submittedName>
</protein>
<name>A0AAJ0FAI0_9PEZI</name>
<feature type="compositionally biased region" description="Polar residues" evidence="1">
    <location>
        <begin position="129"/>
        <end position="138"/>
    </location>
</feature>
<dbReference type="EMBL" id="MU839836">
    <property type="protein sequence ID" value="KAK1754185.1"/>
    <property type="molecule type" value="Genomic_DNA"/>
</dbReference>
<organism evidence="2 3">
    <name type="scientific">Echria macrotheca</name>
    <dbReference type="NCBI Taxonomy" id="438768"/>
    <lineage>
        <taxon>Eukaryota</taxon>
        <taxon>Fungi</taxon>
        <taxon>Dikarya</taxon>
        <taxon>Ascomycota</taxon>
        <taxon>Pezizomycotina</taxon>
        <taxon>Sordariomycetes</taxon>
        <taxon>Sordariomycetidae</taxon>
        <taxon>Sordariales</taxon>
        <taxon>Schizotheciaceae</taxon>
        <taxon>Echria</taxon>
    </lineage>
</organism>
<proteinExistence type="predicted"/>
<feature type="region of interest" description="Disordered" evidence="1">
    <location>
        <begin position="93"/>
        <end position="213"/>
    </location>
</feature>
<sequence>MYPSVESLTQDQFKVAQRCQFVFRNREVVEALDFEVVPAIRATIPMTAEDLDVQLAIDGSLLGRGVQRSLVLGPRSQMGELWFCPWKRRGDDSAVGEDSVNEDHGTMDQHSHDAANETNHEAIDEDHPPNTQRLSSPPTEHFHVPPRRRRARRRRRNPDSDLDADPEFVPPKRHKLNDDYVSPKTRNASSEDSKHHSTSPNGDVRSTMAPNDEDVLLYEVIDLTGDD</sequence>
<evidence type="ECO:0000313" key="2">
    <source>
        <dbReference type="EMBL" id="KAK1754185.1"/>
    </source>
</evidence>